<dbReference type="Gene3D" id="3.40.50.720">
    <property type="entry name" value="NAD(P)-binding Rossmann-like Domain"/>
    <property type="match status" value="1"/>
</dbReference>
<accession>A0A4U3ME88</accession>
<comment type="caution">
    <text evidence="9">The sequence shown here is derived from an EMBL/GenBank/DDBJ whole genome shotgun (WGS) entry which is preliminary data.</text>
</comment>
<dbReference type="Pfam" id="PF02397">
    <property type="entry name" value="Bac_transf"/>
    <property type="match status" value="1"/>
</dbReference>
<feature type="transmembrane region" description="Helical" evidence="7">
    <location>
        <begin position="114"/>
        <end position="136"/>
    </location>
</feature>
<sequence length="481" mass="52886">MDVALEEVVRSGVNDPGWSRRYIRAAVAMDALSGAAAIQGVLLARFALGIAHPVEVPLGLAIATGWPLTVALVGGYDRRHIGDGADEYRKIIHSAAILASVVAISAYVTQTSIARSYVMAGIPICALLTLGVHYALRKRLHRRRRNGECLRRVVVVGHWTSVLDLHAQFSRERHHGMRIVAACVPPDQAGQLPSQVDGFPVLGDFGNVPEVVVASQADSVAVLACPELDGHALRRLAWQLEERGTELLVATALMEVAGPRINIRPVAGLALLHVEHPDIRGMRQAVKSVFDRVVASMVLLMLLPFMLVIAAAIRVSSPGPALFRQARVGKDGEVFTVYKFRTMTADAEHRKITLRTFGDDGNGVLFKLRNDPRITPLGTWLRRYSIDELTQLINVIKGEMSLVGPRPPLPEEVAQYGDDVRRRLLVKPGMTGLWQVSGRSDLTWEESVRLDLRYVENWSLTLDVLILWKTWSAVFGGRGAY</sequence>
<evidence type="ECO:0000256" key="6">
    <source>
        <dbReference type="ARBA" id="ARBA00023136"/>
    </source>
</evidence>
<gene>
    <name evidence="9" type="ORF">FDA94_20385</name>
</gene>
<dbReference type="Pfam" id="PF13727">
    <property type="entry name" value="CoA_binding_3"/>
    <property type="match status" value="1"/>
</dbReference>
<reference evidence="9 10" key="1">
    <citation type="submission" date="2019-04" db="EMBL/GenBank/DDBJ databases">
        <title>Herbidospora sp. NEAU-GS14.nov., a novel actinomycete isolated from soil.</title>
        <authorList>
            <person name="Han L."/>
        </authorList>
    </citation>
    <scope>NUCLEOTIDE SEQUENCE [LARGE SCALE GENOMIC DNA]</scope>
    <source>
        <strain evidence="9 10">NEAU-GS14</strain>
    </source>
</reference>
<evidence type="ECO:0000256" key="7">
    <source>
        <dbReference type="SAM" id="Phobius"/>
    </source>
</evidence>
<comment type="similarity">
    <text evidence="2">Belongs to the bacterial sugar transferase family.</text>
</comment>
<dbReference type="InterPro" id="IPR017475">
    <property type="entry name" value="EPS_sugar_tfrase"/>
</dbReference>
<evidence type="ECO:0000256" key="5">
    <source>
        <dbReference type="ARBA" id="ARBA00022989"/>
    </source>
</evidence>
<evidence type="ECO:0000256" key="4">
    <source>
        <dbReference type="ARBA" id="ARBA00022692"/>
    </source>
</evidence>
<dbReference type="RefSeq" id="WP_137248668.1">
    <property type="nucleotide sequence ID" value="NZ_SZQA01000019.1"/>
</dbReference>
<feature type="transmembrane region" description="Helical" evidence="7">
    <location>
        <begin position="27"/>
        <end position="50"/>
    </location>
</feature>
<evidence type="ECO:0000313" key="9">
    <source>
        <dbReference type="EMBL" id="TKK86819.1"/>
    </source>
</evidence>
<keyword evidence="3 9" id="KW-0808">Transferase</keyword>
<feature type="transmembrane region" description="Helical" evidence="7">
    <location>
        <begin position="56"/>
        <end position="76"/>
    </location>
</feature>
<dbReference type="AlphaFoldDB" id="A0A4U3ME88"/>
<keyword evidence="4 7" id="KW-0812">Transmembrane</keyword>
<dbReference type="InterPro" id="IPR003362">
    <property type="entry name" value="Bact_transf"/>
</dbReference>
<evidence type="ECO:0000256" key="1">
    <source>
        <dbReference type="ARBA" id="ARBA00004141"/>
    </source>
</evidence>
<dbReference type="PANTHER" id="PTHR30576">
    <property type="entry name" value="COLANIC BIOSYNTHESIS UDP-GLUCOSE LIPID CARRIER TRANSFERASE"/>
    <property type="match status" value="1"/>
</dbReference>
<evidence type="ECO:0000313" key="10">
    <source>
        <dbReference type="Proteomes" id="UP000308705"/>
    </source>
</evidence>
<dbReference type="EMBL" id="SZQA01000019">
    <property type="protein sequence ID" value="TKK86819.1"/>
    <property type="molecule type" value="Genomic_DNA"/>
</dbReference>
<name>A0A4U3ME88_9ACTN</name>
<feature type="transmembrane region" description="Helical" evidence="7">
    <location>
        <begin position="289"/>
        <end position="313"/>
    </location>
</feature>
<keyword evidence="10" id="KW-1185">Reference proteome</keyword>
<evidence type="ECO:0000256" key="3">
    <source>
        <dbReference type="ARBA" id="ARBA00022679"/>
    </source>
</evidence>
<comment type="subcellular location">
    <subcellularLocation>
        <location evidence="1">Membrane</location>
        <topology evidence="1">Multi-pass membrane protein</topology>
    </subcellularLocation>
</comment>
<organism evidence="9 10">
    <name type="scientific">Herbidospora galbida</name>
    <dbReference type="NCBI Taxonomy" id="2575442"/>
    <lineage>
        <taxon>Bacteria</taxon>
        <taxon>Bacillati</taxon>
        <taxon>Actinomycetota</taxon>
        <taxon>Actinomycetes</taxon>
        <taxon>Streptosporangiales</taxon>
        <taxon>Streptosporangiaceae</taxon>
        <taxon>Herbidospora</taxon>
    </lineage>
</organism>
<feature type="transmembrane region" description="Helical" evidence="7">
    <location>
        <begin position="88"/>
        <end position="108"/>
    </location>
</feature>
<evidence type="ECO:0000256" key="2">
    <source>
        <dbReference type="ARBA" id="ARBA00006464"/>
    </source>
</evidence>
<feature type="domain" description="Bacterial sugar transferase" evidence="8">
    <location>
        <begin position="287"/>
        <end position="475"/>
    </location>
</feature>
<keyword evidence="6 7" id="KW-0472">Membrane</keyword>
<evidence type="ECO:0000259" key="8">
    <source>
        <dbReference type="Pfam" id="PF02397"/>
    </source>
</evidence>
<keyword evidence="5 7" id="KW-1133">Transmembrane helix</keyword>
<dbReference type="NCBIfam" id="TIGR03025">
    <property type="entry name" value="EPS_sugtrans"/>
    <property type="match status" value="1"/>
</dbReference>
<dbReference type="OrthoDB" id="9808602at2"/>
<dbReference type="PANTHER" id="PTHR30576:SF10">
    <property type="entry name" value="SLL5057 PROTEIN"/>
    <property type="match status" value="1"/>
</dbReference>
<dbReference type="GO" id="GO:0016780">
    <property type="term" value="F:phosphotransferase activity, for other substituted phosphate groups"/>
    <property type="evidence" value="ECO:0007669"/>
    <property type="project" value="TreeGrafter"/>
</dbReference>
<dbReference type="Proteomes" id="UP000308705">
    <property type="component" value="Unassembled WGS sequence"/>
</dbReference>
<protein>
    <submittedName>
        <fullName evidence="9">Sugar transferase</fullName>
    </submittedName>
</protein>
<proteinExistence type="inferred from homology"/>
<dbReference type="GO" id="GO:0016020">
    <property type="term" value="C:membrane"/>
    <property type="evidence" value="ECO:0007669"/>
    <property type="project" value="UniProtKB-SubCell"/>
</dbReference>